<evidence type="ECO:0000313" key="3">
    <source>
        <dbReference type="Proteomes" id="UP000193244"/>
    </source>
</evidence>
<evidence type="ECO:0000259" key="1">
    <source>
        <dbReference type="Pfam" id="PF12804"/>
    </source>
</evidence>
<dbReference type="Gene3D" id="3.90.550.10">
    <property type="entry name" value="Spore Coat Polysaccharide Biosynthesis Protein SpsA, Chain A"/>
    <property type="match status" value="1"/>
</dbReference>
<keyword evidence="2" id="KW-0548">Nucleotidyltransferase</keyword>
<dbReference type="Proteomes" id="UP000193244">
    <property type="component" value="Unassembled WGS sequence"/>
</dbReference>
<feature type="domain" description="MobA-like NTP transferase" evidence="1">
    <location>
        <begin position="10"/>
        <end position="178"/>
    </location>
</feature>
<dbReference type="SUPFAM" id="SSF53448">
    <property type="entry name" value="Nucleotide-diphospho-sugar transferases"/>
    <property type="match status" value="1"/>
</dbReference>
<dbReference type="GO" id="GO:0016779">
    <property type="term" value="F:nucleotidyltransferase activity"/>
    <property type="evidence" value="ECO:0007669"/>
    <property type="project" value="UniProtKB-KW"/>
</dbReference>
<dbReference type="InterPro" id="IPR029044">
    <property type="entry name" value="Nucleotide-diphossugar_trans"/>
</dbReference>
<protein>
    <submittedName>
        <fullName evidence="2">Molybdenum cofactor cytidylyltransferase</fullName>
    </submittedName>
</protein>
<dbReference type="PANTHER" id="PTHR43777:SF1">
    <property type="entry name" value="MOLYBDENUM COFACTOR CYTIDYLYLTRANSFERASE"/>
    <property type="match status" value="1"/>
</dbReference>
<name>A0A1X7I5E2_9MICO</name>
<dbReference type="Pfam" id="PF12804">
    <property type="entry name" value="NTP_transf_3"/>
    <property type="match status" value="1"/>
</dbReference>
<reference evidence="3" key="1">
    <citation type="submission" date="2017-04" db="EMBL/GenBank/DDBJ databases">
        <authorList>
            <person name="Varghese N."/>
            <person name="Submissions S."/>
        </authorList>
    </citation>
    <scope>NUCLEOTIDE SEQUENCE [LARGE SCALE GENOMIC DNA]</scope>
    <source>
        <strain evidence="3">VKM Ac-2510</strain>
    </source>
</reference>
<dbReference type="STRING" id="150121.SAMN06296010_0157"/>
<sequence length="206" mass="21239">MSTAAASVVGVVLAAGAGTRFGRPKALVESSDGTSWLVNAVRSLLGGGCAPVLVVLGAAADEAEALLRRSFSDADTVRVVRSDDWRSGMAASLRSALAAATGLMPEVDAAAIVTVDVPSLGSAEVRRLIAPEPDAVGRDTLRQAIFSGRPGHPVVIGRAHWDALDGGATGDIGARPYLVQNGVRMINCSDLGEGRDIDSRDDTHER</sequence>
<dbReference type="EMBL" id="FXAY01000001">
    <property type="protein sequence ID" value="SMG09006.1"/>
    <property type="molecule type" value="Genomic_DNA"/>
</dbReference>
<organism evidence="2 3">
    <name type="scientific">Agreia pratensis</name>
    <dbReference type="NCBI Taxonomy" id="150121"/>
    <lineage>
        <taxon>Bacteria</taxon>
        <taxon>Bacillati</taxon>
        <taxon>Actinomycetota</taxon>
        <taxon>Actinomycetes</taxon>
        <taxon>Micrococcales</taxon>
        <taxon>Microbacteriaceae</taxon>
        <taxon>Agreia</taxon>
    </lineage>
</organism>
<keyword evidence="2" id="KW-0808">Transferase</keyword>
<keyword evidence="3" id="KW-1185">Reference proteome</keyword>
<accession>A0A1X7I5E2</accession>
<evidence type="ECO:0000313" key="2">
    <source>
        <dbReference type="EMBL" id="SMG09006.1"/>
    </source>
</evidence>
<dbReference type="OrthoDB" id="4427994at2"/>
<dbReference type="AlphaFoldDB" id="A0A1X7I5E2"/>
<dbReference type="PANTHER" id="PTHR43777">
    <property type="entry name" value="MOLYBDENUM COFACTOR CYTIDYLYLTRANSFERASE"/>
    <property type="match status" value="1"/>
</dbReference>
<proteinExistence type="predicted"/>
<dbReference type="InterPro" id="IPR025877">
    <property type="entry name" value="MobA-like_NTP_Trfase"/>
</dbReference>
<gene>
    <name evidence="2" type="ORF">SAMN06296010_0157</name>
</gene>
<dbReference type="RefSeq" id="WP_085482021.1">
    <property type="nucleotide sequence ID" value="NZ_FXAY01000001.1"/>
</dbReference>